<sequence>IRAPLRSATTSSGYDSYHSPHRRCYMLHTLRRAAVTNQSHQPVEQKYHYNFHCHNATNSTRVPTTVSNNNRYL</sequence>
<proteinExistence type="predicted"/>
<reference evidence="1" key="1">
    <citation type="journal article" date="2023" name="IScience">
        <title>Live-bearing cockroach genome reveals convergent evolutionary mechanisms linked to viviparity in insects and beyond.</title>
        <authorList>
            <person name="Fouks B."/>
            <person name="Harrison M.C."/>
            <person name="Mikhailova A.A."/>
            <person name="Marchal E."/>
            <person name="English S."/>
            <person name="Carruthers M."/>
            <person name="Jennings E.C."/>
            <person name="Chiamaka E.L."/>
            <person name="Frigard R.A."/>
            <person name="Pippel M."/>
            <person name="Attardo G.M."/>
            <person name="Benoit J.B."/>
            <person name="Bornberg-Bauer E."/>
            <person name="Tobe S.S."/>
        </authorList>
    </citation>
    <scope>NUCLEOTIDE SEQUENCE</scope>
    <source>
        <strain evidence="1">Stay&amp;Tobe</strain>
    </source>
</reference>
<dbReference type="Proteomes" id="UP001233999">
    <property type="component" value="Unassembled WGS sequence"/>
</dbReference>
<organism evidence="1 2">
    <name type="scientific">Diploptera punctata</name>
    <name type="common">Pacific beetle cockroach</name>
    <dbReference type="NCBI Taxonomy" id="6984"/>
    <lineage>
        <taxon>Eukaryota</taxon>
        <taxon>Metazoa</taxon>
        <taxon>Ecdysozoa</taxon>
        <taxon>Arthropoda</taxon>
        <taxon>Hexapoda</taxon>
        <taxon>Insecta</taxon>
        <taxon>Pterygota</taxon>
        <taxon>Neoptera</taxon>
        <taxon>Polyneoptera</taxon>
        <taxon>Dictyoptera</taxon>
        <taxon>Blattodea</taxon>
        <taxon>Blaberoidea</taxon>
        <taxon>Blaberidae</taxon>
        <taxon>Diplopterinae</taxon>
        <taxon>Diploptera</taxon>
    </lineage>
</organism>
<evidence type="ECO:0000313" key="2">
    <source>
        <dbReference type="Proteomes" id="UP001233999"/>
    </source>
</evidence>
<gene>
    <name evidence="1" type="ORF">L9F63_016651</name>
</gene>
<keyword evidence="2" id="KW-1185">Reference proteome</keyword>
<comment type="caution">
    <text evidence="1">The sequence shown here is derived from an EMBL/GenBank/DDBJ whole genome shotgun (WGS) entry which is preliminary data.</text>
</comment>
<dbReference type="EMBL" id="JASPKZ010004545">
    <property type="protein sequence ID" value="KAJ9590231.1"/>
    <property type="molecule type" value="Genomic_DNA"/>
</dbReference>
<accession>A0AAD8EHD6</accession>
<evidence type="ECO:0000313" key="1">
    <source>
        <dbReference type="EMBL" id="KAJ9590231.1"/>
    </source>
</evidence>
<dbReference type="AlphaFoldDB" id="A0AAD8EHD6"/>
<protein>
    <submittedName>
        <fullName evidence="1">Uncharacterized protein</fullName>
    </submittedName>
</protein>
<feature type="non-terminal residue" evidence="1">
    <location>
        <position position="1"/>
    </location>
</feature>
<name>A0AAD8EHD6_DIPPU</name>
<reference evidence="1" key="2">
    <citation type="submission" date="2023-05" db="EMBL/GenBank/DDBJ databases">
        <authorList>
            <person name="Fouks B."/>
        </authorList>
    </citation>
    <scope>NUCLEOTIDE SEQUENCE</scope>
    <source>
        <strain evidence="1">Stay&amp;Tobe</strain>
        <tissue evidence="1">Testes</tissue>
    </source>
</reference>